<proteinExistence type="predicted"/>
<feature type="compositionally biased region" description="Low complexity" evidence="1">
    <location>
        <begin position="131"/>
        <end position="141"/>
    </location>
</feature>
<feature type="compositionally biased region" description="Polar residues" evidence="1">
    <location>
        <begin position="158"/>
        <end position="182"/>
    </location>
</feature>
<feature type="compositionally biased region" description="Polar residues" evidence="1">
    <location>
        <begin position="120"/>
        <end position="130"/>
    </location>
</feature>
<evidence type="ECO:0000313" key="4">
    <source>
        <dbReference type="Proteomes" id="UP000284657"/>
    </source>
</evidence>
<organism evidence="3 4">
    <name type="scientific">Phytophthora kernoviae</name>
    <dbReference type="NCBI Taxonomy" id="325452"/>
    <lineage>
        <taxon>Eukaryota</taxon>
        <taxon>Sar</taxon>
        <taxon>Stramenopiles</taxon>
        <taxon>Oomycota</taxon>
        <taxon>Peronosporomycetes</taxon>
        <taxon>Peronosporales</taxon>
        <taxon>Peronosporaceae</taxon>
        <taxon>Phytophthora</taxon>
    </lineage>
</organism>
<feature type="compositionally biased region" description="Basic and acidic residues" evidence="1">
    <location>
        <begin position="108"/>
        <end position="119"/>
    </location>
</feature>
<gene>
    <name evidence="3" type="ORF">BBJ29_009339</name>
</gene>
<feature type="region of interest" description="Disordered" evidence="1">
    <location>
        <begin position="305"/>
        <end position="345"/>
    </location>
</feature>
<name>A0A3R7GK22_9STRA</name>
<dbReference type="AlphaFoldDB" id="A0A3R7GK22"/>
<feature type="region of interest" description="Disordered" evidence="1">
    <location>
        <begin position="231"/>
        <end position="293"/>
    </location>
</feature>
<comment type="caution">
    <text evidence="3">The sequence shown here is derived from an EMBL/GenBank/DDBJ whole genome shotgun (WGS) entry which is preliminary data.</text>
</comment>
<feature type="region of interest" description="Disordered" evidence="1">
    <location>
        <begin position="108"/>
        <end position="204"/>
    </location>
</feature>
<accession>A0A3R7GK22</accession>
<protein>
    <recommendedName>
        <fullName evidence="5">Apple domain-containing protein</fullName>
    </recommendedName>
</protein>
<keyword evidence="2" id="KW-0732">Signal</keyword>
<dbReference type="Proteomes" id="UP000284657">
    <property type="component" value="Unassembled WGS sequence"/>
</dbReference>
<sequence length="445" mass="47846">MKPAAASTLVGFLAVRLVSADVSISVQHDATYSLPESRGFPCSGSGEEPLGVACPVAGDVASEGCKPFLESYDGTSCVAPVDAHCVITPGGTGGAKVSTTSDWDHGCKVATDDESHPETYESSPATESGKTTTTNYATTGTSKGDTTPAIDAVKETTDYGSTVTSTGWSTEAPTEYPTTDRTTPLIDYPSATPTQYPTEGPDGYPSNTPAMYTTETPTVYPTETLTEYSTDAPTEYPTEAPYKTTPPEYPTDAPTEYPTEAPYKTTPPEYPTDAPTEYPTEAPYKTTPPEYPTDAPTEYLTEAPYETTPPEYPTDAPTEYPTEAPYKTTPPEYPTDAPTEYPTKAPKAYPTKIISEYSISARSPCRNQGINGVQVENRGRFSTGVYFTDSNNHNWRSCCNACWEDVNCHGFSYKQSASTCELTTTTANTETNKNGWKAAPMPRGY</sequence>
<reference evidence="3 4" key="1">
    <citation type="submission" date="2018-07" db="EMBL/GenBank/DDBJ databases">
        <title>Genome sequencing of oomycete isolates from Chile give support for New Zealand origin for Phytophthora kernoviae and make available the first Nothophytophthora sp. genome.</title>
        <authorList>
            <person name="Studholme D.J."/>
            <person name="Sanfuentes E."/>
            <person name="Panda P."/>
            <person name="Hill R."/>
            <person name="Sambles C."/>
            <person name="Grant M."/>
            <person name="Williams N.M."/>
            <person name="Mcdougal R.L."/>
        </authorList>
    </citation>
    <scope>NUCLEOTIDE SEQUENCE [LARGE SCALE GENOMIC DNA]</scope>
    <source>
        <strain evidence="3">Chile7</strain>
    </source>
</reference>
<evidence type="ECO:0000256" key="2">
    <source>
        <dbReference type="SAM" id="SignalP"/>
    </source>
</evidence>
<evidence type="ECO:0000313" key="3">
    <source>
        <dbReference type="EMBL" id="RLN61954.1"/>
    </source>
</evidence>
<feature type="compositionally biased region" description="Low complexity" evidence="1">
    <location>
        <begin position="305"/>
        <end position="325"/>
    </location>
</feature>
<dbReference type="Gene3D" id="3.50.4.10">
    <property type="entry name" value="Hepatocyte Growth Factor"/>
    <property type="match status" value="1"/>
</dbReference>
<dbReference type="EMBL" id="MBAD02000857">
    <property type="protein sequence ID" value="RLN61954.1"/>
    <property type="molecule type" value="Genomic_DNA"/>
</dbReference>
<feature type="chain" id="PRO_5018551908" description="Apple domain-containing protein" evidence="2">
    <location>
        <begin position="21"/>
        <end position="445"/>
    </location>
</feature>
<evidence type="ECO:0000256" key="1">
    <source>
        <dbReference type="SAM" id="MobiDB-lite"/>
    </source>
</evidence>
<feature type="signal peptide" evidence="2">
    <location>
        <begin position="1"/>
        <end position="20"/>
    </location>
</feature>
<evidence type="ECO:0008006" key="5">
    <source>
        <dbReference type="Google" id="ProtNLM"/>
    </source>
</evidence>